<dbReference type="Gene3D" id="3.30.160.60">
    <property type="entry name" value="Classic Zinc Finger"/>
    <property type="match status" value="2"/>
</dbReference>
<evidence type="ECO:0000256" key="6">
    <source>
        <dbReference type="ARBA" id="ARBA00023015"/>
    </source>
</evidence>
<feature type="domain" description="C2H2-type" evidence="11">
    <location>
        <begin position="172"/>
        <end position="199"/>
    </location>
</feature>
<comment type="caution">
    <text evidence="12">The sequence shown here is derived from an EMBL/GenBank/DDBJ whole genome shotgun (WGS) entry which is preliminary data.</text>
</comment>
<keyword evidence="3" id="KW-0677">Repeat</keyword>
<dbReference type="FunFam" id="3.30.160.60:FF:000606">
    <property type="entry name" value="C2H2 transcription factor, putative"/>
    <property type="match status" value="1"/>
</dbReference>
<comment type="subcellular location">
    <subcellularLocation>
        <location evidence="1">Nucleus</location>
    </subcellularLocation>
</comment>
<dbReference type="GO" id="GO:0000981">
    <property type="term" value="F:DNA-binding transcription factor activity, RNA polymerase II-specific"/>
    <property type="evidence" value="ECO:0007669"/>
    <property type="project" value="InterPro"/>
</dbReference>
<sequence>MAAFRPVNTLLAAAAQNEDEMTTCPLTPRPNTAPHAQQRPDTIPEDAATPTRASFAGNALASQKPLPSSPFPDAVQIPESADGSVPTRENSRHSRKSRDSEDVDMDDSDGETAAGDEGVSDDDSVNGDGSRSGKKKKSQRFYCTDYPPCNLSFTRSEHLARHIRKHTGERPFQCHCSRRFSRLDNLRQHAQTVHVNEDIPMDSLAATGARFQRQIRTDRVRQAAGRSRASTAGSGGGPVRGHSKSLSTSSIGSVGSVGPAFASTQDIRRRPPPLVMADPRARSSLEGYRAADGPYGYRPASPTDFGTPTSATFSTGQSSPRWNSVMASPATSHSRSHSMYSSGARTPGRRLSVPSGANPFQSPHGTPVSRVIFAPNAVNNPNVAPFSPAGSSILGSPPTPSSAWSGRRDSTSSAADEAWRRRTWHPESRGFQPNASSHLSNVVTPGQFQPGPPLPAANVVNPQQTVRLPGIESFDPLLPRPATPPRRNPSPMMIDAEPKGQPTHVGADDRRNWDMGLHRGLTRLDLRSNNVTPPHDSAGAWANEVNQAVQAQAEQVRVNPPTVRFELGTPTPPTHSNTPPFTRNHHQYTMSAPMISTPRDSKRHGWYHGPLAQQAQGELVRGPRVDRMEHPNMTAFSGFPGREPPRESPSQPQPHSQQPGGDRTAENSSRFDALVAVAASEGSTATAY</sequence>
<organism evidence="12 13">
    <name type="scientific">Verticillium nonalfalfae</name>
    <dbReference type="NCBI Taxonomy" id="1051616"/>
    <lineage>
        <taxon>Eukaryota</taxon>
        <taxon>Fungi</taxon>
        <taxon>Dikarya</taxon>
        <taxon>Ascomycota</taxon>
        <taxon>Pezizomycotina</taxon>
        <taxon>Sordariomycetes</taxon>
        <taxon>Hypocreomycetidae</taxon>
        <taxon>Glomerellales</taxon>
        <taxon>Plectosphaerellaceae</taxon>
        <taxon>Verticillium</taxon>
    </lineage>
</organism>
<evidence type="ECO:0000256" key="3">
    <source>
        <dbReference type="ARBA" id="ARBA00022737"/>
    </source>
</evidence>
<dbReference type="PANTHER" id="PTHR40626">
    <property type="entry name" value="MIP31509P"/>
    <property type="match status" value="1"/>
</dbReference>
<keyword evidence="5" id="KW-0862">Zinc</keyword>
<evidence type="ECO:0000256" key="9">
    <source>
        <dbReference type="PROSITE-ProRule" id="PRU00042"/>
    </source>
</evidence>
<dbReference type="FunFam" id="3.30.160.60:FF:000758">
    <property type="entry name" value="C2H2 transcription factor, putative"/>
    <property type="match status" value="1"/>
</dbReference>
<feature type="region of interest" description="Disordered" evidence="10">
    <location>
        <begin position="212"/>
        <end position="364"/>
    </location>
</feature>
<evidence type="ECO:0000256" key="1">
    <source>
        <dbReference type="ARBA" id="ARBA00004123"/>
    </source>
</evidence>
<keyword evidence="13" id="KW-1185">Reference proteome</keyword>
<feature type="compositionally biased region" description="Pro residues" evidence="10">
    <location>
        <begin position="478"/>
        <end position="488"/>
    </location>
</feature>
<protein>
    <recommendedName>
        <fullName evidence="11">C2H2-type domain-containing protein</fullName>
    </recommendedName>
</protein>
<evidence type="ECO:0000256" key="2">
    <source>
        <dbReference type="ARBA" id="ARBA00022723"/>
    </source>
</evidence>
<dbReference type="InterPro" id="IPR036236">
    <property type="entry name" value="Znf_C2H2_sf"/>
</dbReference>
<dbReference type="GO" id="GO:0000978">
    <property type="term" value="F:RNA polymerase II cis-regulatory region sequence-specific DNA binding"/>
    <property type="evidence" value="ECO:0007669"/>
    <property type="project" value="InterPro"/>
</dbReference>
<dbReference type="PANTHER" id="PTHR40626:SF32">
    <property type="entry name" value="ZINC FINGER PROTEIN RST2"/>
    <property type="match status" value="1"/>
</dbReference>
<feature type="compositionally biased region" description="Basic and acidic residues" evidence="10">
    <location>
        <begin position="621"/>
        <end position="630"/>
    </location>
</feature>
<evidence type="ECO:0000313" key="12">
    <source>
        <dbReference type="EMBL" id="RNJ58909.1"/>
    </source>
</evidence>
<keyword evidence="6" id="KW-0805">Transcription regulation</keyword>
<keyword evidence="8" id="KW-0539">Nucleus</keyword>
<keyword evidence="2" id="KW-0479">Metal-binding</keyword>
<feature type="compositionally biased region" description="Basic and acidic residues" evidence="10">
    <location>
        <begin position="417"/>
        <end position="428"/>
    </location>
</feature>
<feature type="compositionally biased region" description="Polar residues" evidence="10">
    <location>
        <begin position="431"/>
        <end position="447"/>
    </location>
</feature>
<feature type="compositionally biased region" description="Basic and acidic residues" evidence="10">
    <location>
        <begin position="89"/>
        <end position="100"/>
    </location>
</feature>
<dbReference type="AlphaFoldDB" id="A0A3M9YEL5"/>
<feature type="compositionally biased region" description="Low complexity" evidence="10">
    <location>
        <begin position="648"/>
        <end position="661"/>
    </location>
</feature>
<feature type="region of interest" description="Disordered" evidence="10">
    <location>
        <begin position="16"/>
        <end position="139"/>
    </location>
</feature>
<feature type="compositionally biased region" description="Low complexity" evidence="10">
    <location>
        <begin position="222"/>
        <end position="232"/>
    </location>
</feature>
<dbReference type="GeneID" id="39607688"/>
<accession>A0A3M9YEL5</accession>
<keyword evidence="4 9" id="KW-0863">Zinc-finger</keyword>
<feature type="region of interest" description="Disordered" evidence="10">
    <location>
        <begin position="388"/>
        <end position="456"/>
    </location>
</feature>
<dbReference type="GO" id="GO:0000785">
    <property type="term" value="C:chromatin"/>
    <property type="evidence" value="ECO:0007669"/>
    <property type="project" value="TreeGrafter"/>
</dbReference>
<evidence type="ECO:0000313" key="13">
    <source>
        <dbReference type="Proteomes" id="UP000267145"/>
    </source>
</evidence>
<evidence type="ECO:0000256" key="10">
    <source>
        <dbReference type="SAM" id="MobiDB-lite"/>
    </source>
</evidence>
<dbReference type="GO" id="GO:0051701">
    <property type="term" value="P:biological process involved in interaction with host"/>
    <property type="evidence" value="ECO:0007669"/>
    <property type="project" value="UniProtKB-ARBA"/>
</dbReference>
<dbReference type="EMBL" id="RBVV01000022">
    <property type="protein sequence ID" value="RNJ58909.1"/>
    <property type="molecule type" value="Genomic_DNA"/>
</dbReference>
<keyword evidence="7" id="KW-0804">Transcription</keyword>
<dbReference type="GO" id="GO:0005634">
    <property type="term" value="C:nucleus"/>
    <property type="evidence" value="ECO:0007669"/>
    <property type="project" value="UniProtKB-SubCell"/>
</dbReference>
<feature type="domain" description="C2H2-type" evidence="11">
    <location>
        <begin position="141"/>
        <end position="171"/>
    </location>
</feature>
<evidence type="ECO:0000256" key="7">
    <source>
        <dbReference type="ARBA" id="ARBA00023163"/>
    </source>
</evidence>
<gene>
    <name evidence="12" type="ORF">D7B24_003999</name>
</gene>
<feature type="compositionally biased region" description="Acidic residues" evidence="10">
    <location>
        <begin position="101"/>
        <end position="110"/>
    </location>
</feature>
<feature type="compositionally biased region" description="Low complexity" evidence="10">
    <location>
        <begin position="244"/>
        <end position="258"/>
    </location>
</feature>
<dbReference type="STRING" id="1051616.A0A3M9YEL5"/>
<evidence type="ECO:0000259" key="11">
    <source>
        <dbReference type="PROSITE" id="PS50157"/>
    </source>
</evidence>
<evidence type="ECO:0000256" key="4">
    <source>
        <dbReference type="ARBA" id="ARBA00022771"/>
    </source>
</evidence>
<dbReference type="Proteomes" id="UP000267145">
    <property type="component" value="Unassembled WGS sequence"/>
</dbReference>
<dbReference type="PROSITE" id="PS50157">
    <property type="entry name" value="ZINC_FINGER_C2H2_2"/>
    <property type="match status" value="2"/>
</dbReference>
<proteinExistence type="predicted"/>
<name>A0A3M9YEL5_9PEZI</name>
<dbReference type="InterPro" id="IPR013087">
    <property type="entry name" value="Znf_C2H2_type"/>
</dbReference>
<feature type="region of interest" description="Disordered" evidence="10">
    <location>
        <begin position="563"/>
        <end position="688"/>
    </location>
</feature>
<reference evidence="12 13" key="1">
    <citation type="submission" date="2018-10" db="EMBL/GenBank/DDBJ databases">
        <title>Genome sequence of Verticillium nonalfalfae VnAa140.</title>
        <authorList>
            <person name="Stajich J.E."/>
            <person name="Kasson M.T."/>
        </authorList>
    </citation>
    <scope>NUCLEOTIDE SEQUENCE [LARGE SCALE GENOMIC DNA]</scope>
    <source>
        <strain evidence="12 13">VnAa140</strain>
    </source>
</reference>
<dbReference type="SUPFAM" id="SSF57667">
    <property type="entry name" value="beta-beta-alpha zinc fingers"/>
    <property type="match status" value="1"/>
</dbReference>
<evidence type="ECO:0000256" key="5">
    <source>
        <dbReference type="ARBA" id="ARBA00022833"/>
    </source>
</evidence>
<dbReference type="GO" id="GO:0008270">
    <property type="term" value="F:zinc ion binding"/>
    <property type="evidence" value="ECO:0007669"/>
    <property type="project" value="UniProtKB-KW"/>
</dbReference>
<dbReference type="RefSeq" id="XP_028497067.1">
    <property type="nucleotide sequence ID" value="XM_028638180.1"/>
</dbReference>
<dbReference type="InterPro" id="IPR051059">
    <property type="entry name" value="VerF-like"/>
</dbReference>
<feature type="region of interest" description="Disordered" evidence="10">
    <location>
        <begin position="472"/>
        <end position="511"/>
    </location>
</feature>
<evidence type="ECO:0000256" key="8">
    <source>
        <dbReference type="ARBA" id="ARBA00023242"/>
    </source>
</evidence>
<feature type="compositionally biased region" description="Polar residues" evidence="10">
    <location>
        <begin position="304"/>
        <end position="331"/>
    </location>
</feature>